<name>A0A6N6JGN7_9RHOB</name>
<accession>A0A6N6JGN7</accession>
<organism evidence="1 2">
    <name type="scientific">Litoreibacter roseus</name>
    <dbReference type="NCBI Taxonomy" id="2601869"/>
    <lineage>
        <taxon>Bacteria</taxon>
        <taxon>Pseudomonadati</taxon>
        <taxon>Pseudomonadota</taxon>
        <taxon>Alphaproteobacteria</taxon>
        <taxon>Rhodobacterales</taxon>
        <taxon>Roseobacteraceae</taxon>
        <taxon>Litoreibacter</taxon>
    </lineage>
</organism>
<reference evidence="1 2" key="1">
    <citation type="submission" date="2019-12" db="EMBL/GenBank/DDBJ databases">
        <title>Litoreibacter badius sp. nov., a novel bacteriochlorophyll a-containing bacterium in the genus Litoreibacter.</title>
        <authorList>
            <person name="Kanamuro M."/>
            <person name="Takabe Y."/>
            <person name="Mori K."/>
            <person name="Takaichi S."/>
            <person name="Hanada S."/>
        </authorList>
    </citation>
    <scope>NUCLEOTIDE SEQUENCE [LARGE SCALE GENOMIC DNA]</scope>
    <source>
        <strain evidence="1 2">K6</strain>
    </source>
</reference>
<proteinExistence type="predicted"/>
<protein>
    <submittedName>
        <fullName evidence="1">Uncharacterized protein</fullName>
    </submittedName>
</protein>
<gene>
    <name evidence="1" type="ORF">KIN_15220</name>
</gene>
<dbReference type="AlphaFoldDB" id="A0A6N6JGN7"/>
<evidence type="ECO:0000313" key="2">
    <source>
        <dbReference type="Proteomes" id="UP000436822"/>
    </source>
</evidence>
<keyword evidence="2" id="KW-1185">Reference proteome</keyword>
<evidence type="ECO:0000313" key="1">
    <source>
        <dbReference type="EMBL" id="GFE64448.1"/>
    </source>
</evidence>
<sequence>MTKHARFWNALDLLADAAPANMPRVVMTGSEDDLRTGLLQEIDQTILTRILSFSTNTGTALEVTVSSRRIIEGASGKDGFETLVSEIGYLVEGADTLFVVAHRTAHAADPTEPGVAVSRLAEHMSIDLSDPIRAKKLSPMDHFVASAQPTLLAWLVFCDGDLSHKYGETDPLAKLEEVFGASSDDIIEELTQILQGSTEPACLILDASPVADSKVLVSKIENELLIAFVGADHATSIASHWYALQN</sequence>
<dbReference type="EMBL" id="BLJE01000002">
    <property type="protein sequence ID" value="GFE64448.1"/>
    <property type="molecule type" value="Genomic_DNA"/>
</dbReference>
<dbReference type="RefSeq" id="WP_159805636.1">
    <property type="nucleotide sequence ID" value="NZ_BLJE01000002.1"/>
</dbReference>
<comment type="caution">
    <text evidence="1">The sequence shown here is derived from an EMBL/GenBank/DDBJ whole genome shotgun (WGS) entry which is preliminary data.</text>
</comment>
<dbReference type="Proteomes" id="UP000436822">
    <property type="component" value="Unassembled WGS sequence"/>
</dbReference>